<keyword evidence="6" id="KW-0238">DNA-binding</keyword>
<evidence type="ECO:0000256" key="4">
    <source>
        <dbReference type="ARBA" id="ARBA00022771"/>
    </source>
</evidence>
<dbReference type="Proteomes" id="UP001359485">
    <property type="component" value="Unassembled WGS sequence"/>
</dbReference>
<feature type="domain" description="C2H2-type" evidence="10">
    <location>
        <begin position="427"/>
        <end position="454"/>
    </location>
</feature>
<feature type="domain" description="C2H2-type" evidence="10">
    <location>
        <begin position="511"/>
        <end position="533"/>
    </location>
</feature>
<keyword evidence="2" id="KW-0479">Metal-binding</keyword>
<feature type="domain" description="C2H2-type" evidence="10">
    <location>
        <begin position="371"/>
        <end position="398"/>
    </location>
</feature>
<evidence type="ECO:0000256" key="6">
    <source>
        <dbReference type="ARBA" id="ARBA00023125"/>
    </source>
</evidence>
<feature type="domain" description="C2H2-type" evidence="10">
    <location>
        <begin position="243"/>
        <end position="271"/>
    </location>
</feature>
<protein>
    <recommendedName>
        <fullName evidence="10">C2H2-type domain-containing protein</fullName>
    </recommendedName>
</protein>
<keyword evidence="7" id="KW-0539">Nucleus</keyword>
<evidence type="ECO:0000259" key="10">
    <source>
        <dbReference type="PROSITE" id="PS50157"/>
    </source>
</evidence>
<sequence>MSISTGWLPQSGRTDQQEVGNAIVIKAEDQHLFLQTTDSAGQQRGLIKIPTGSVVGKCSMFTQTEPTSRAENGRGNDSQPAATAIAMFEPTQVQPQVYIATTVDKKDSDCKTDFPFCYNVNMIQKVPVQTTTGAAVGTAVVDDKGCYRLDVGQPFSYNYALVNQMSLAAAASFKCDVCGLAFAHISLLNHHKRVHAQNSFVFNILKKGPNQQLQSQQQNSEQQTSQQQQSQQQPQPQQPTRQYNCDICGMTFNLSGELKSHKNALHKDHQVTMSEPEPKISVTRSCEICGLEVTMNHIAGLKRKKFKCHSCLGQIENGCSASTSHGTKPGHHPVKKRGLPCVAKCQQCNGSGIIFIGGSRNHRLHNPDKTFQCNICEGTFSRYSSLWSHKRLHTGDKPFKCLRCGLCFAKAAYLKNHSRVHTGEKPFKCNTCGMQFSQSPHLKNHERIHSGERPYQCEICEKTFARHSTLWNHRRIHTGEKPYRCNVCDSKFNQATHLKNHAKVHTGEKPFKCDICEVSFADRFALKRHRSVHEKYGRTSSQTNSQGNIVNPSATVSVDLSMGQIFKCEVPCDPCDVAFPGCSRGQDTKQ</sequence>
<organism evidence="11 12">
    <name type="scientific">Polyplax serrata</name>
    <name type="common">Common mouse louse</name>
    <dbReference type="NCBI Taxonomy" id="468196"/>
    <lineage>
        <taxon>Eukaryota</taxon>
        <taxon>Metazoa</taxon>
        <taxon>Ecdysozoa</taxon>
        <taxon>Arthropoda</taxon>
        <taxon>Hexapoda</taxon>
        <taxon>Insecta</taxon>
        <taxon>Pterygota</taxon>
        <taxon>Neoptera</taxon>
        <taxon>Paraneoptera</taxon>
        <taxon>Psocodea</taxon>
        <taxon>Troctomorpha</taxon>
        <taxon>Phthiraptera</taxon>
        <taxon>Anoplura</taxon>
        <taxon>Polyplacidae</taxon>
        <taxon>Polyplax</taxon>
    </lineage>
</organism>
<evidence type="ECO:0000256" key="2">
    <source>
        <dbReference type="ARBA" id="ARBA00022723"/>
    </source>
</evidence>
<feature type="domain" description="C2H2-type" evidence="10">
    <location>
        <begin position="399"/>
        <end position="426"/>
    </location>
</feature>
<dbReference type="PROSITE" id="PS50157">
    <property type="entry name" value="ZINC_FINGER_C2H2_2"/>
    <property type="match status" value="8"/>
</dbReference>
<name>A0ABR1AKI7_POLSC</name>
<dbReference type="SMART" id="SM00355">
    <property type="entry name" value="ZnF_C2H2"/>
    <property type="match status" value="8"/>
</dbReference>
<dbReference type="PANTHER" id="PTHR16515:SF49">
    <property type="entry name" value="GASTRULA ZINC FINGER PROTEIN XLCGF49.1-LIKE-RELATED"/>
    <property type="match status" value="1"/>
</dbReference>
<keyword evidence="12" id="KW-1185">Reference proteome</keyword>
<comment type="caution">
    <text evidence="11">The sequence shown here is derived from an EMBL/GenBank/DDBJ whole genome shotgun (WGS) entry which is preliminary data.</text>
</comment>
<dbReference type="SUPFAM" id="SSF57667">
    <property type="entry name" value="beta-beta-alpha zinc fingers"/>
    <property type="match status" value="5"/>
</dbReference>
<evidence type="ECO:0000313" key="11">
    <source>
        <dbReference type="EMBL" id="KAK6621795.1"/>
    </source>
</evidence>
<feature type="domain" description="C2H2-type" evidence="10">
    <location>
        <begin position="483"/>
        <end position="510"/>
    </location>
</feature>
<proteinExistence type="predicted"/>
<dbReference type="InterPro" id="IPR050331">
    <property type="entry name" value="Zinc_finger"/>
</dbReference>
<evidence type="ECO:0000256" key="5">
    <source>
        <dbReference type="ARBA" id="ARBA00022833"/>
    </source>
</evidence>
<keyword evidence="4 8" id="KW-0863">Zinc-finger</keyword>
<evidence type="ECO:0000256" key="9">
    <source>
        <dbReference type="SAM" id="MobiDB-lite"/>
    </source>
</evidence>
<dbReference type="InterPro" id="IPR036236">
    <property type="entry name" value="Znf_C2H2_sf"/>
</dbReference>
<dbReference type="Gene3D" id="3.30.160.60">
    <property type="entry name" value="Classic Zinc Finger"/>
    <property type="match status" value="8"/>
</dbReference>
<evidence type="ECO:0000256" key="8">
    <source>
        <dbReference type="PROSITE-ProRule" id="PRU00042"/>
    </source>
</evidence>
<dbReference type="Pfam" id="PF00096">
    <property type="entry name" value="zf-C2H2"/>
    <property type="match status" value="7"/>
</dbReference>
<evidence type="ECO:0000256" key="1">
    <source>
        <dbReference type="ARBA" id="ARBA00004123"/>
    </source>
</evidence>
<dbReference type="PROSITE" id="PS00028">
    <property type="entry name" value="ZINC_FINGER_C2H2_1"/>
    <property type="match status" value="8"/>
</dbReference>
<feature type="region of interest" description="Disordered" evidence="9">
    <location>
        <begin position="211"/>
        <end position="241"/>
    </location>
</feature>
<feature type="domain" description="C2H2-type" evidence="10">
    <location>
        <begin position="455"/>
        <end position="482"/>
    </location>
</feature>
<feature type="domain" description="C2H2-type" evidence="10">
    <location>
        <begin position="173"/>
        <end position="200"/>
    </location>
</feature>
<evidence type="ECO:0000256" key="7">
    <source>
        <dbReference type="ARBA" id="ARBA00023242"/>
    </source>
</evidence>
<gene>
    <name evidence="11" type="ORF">RUM44_001602</name>
</gene>
<accession>A0ABR1AKI7</accession>
<dbReference type="PANTHER" id="PTHR16515">
    <property type="entry name" value="PR DOMAIN ZINC FINGER PROTEIN"/>
    <property type="match status" value="1"/>
</dbReference>
<dbReference type="InterPro" id="IPR013087">
    <property type="entry name" value="Znf_C2H2_type"/>
</dbReference>
<reference evidence="11 12" key="1">
    <citation type="submission" date="2023-09" db="EMBL/GenBank/DDBJ databases">
        <title>Genomes of two closely related lineages of the louse Polyplax serrata with different host specificities.</title>
        <authorList>
            <person name="Martinu J."/>
            <person name="Tarabai H."/>
            <person name="Stefka J."/>
            <person name="Hypsa V."/>
        </authorList>
    </citation>
    <scope>NUCLEOTIDE SEQUENCE [LARGE SCALE GENOMIC DNA]</scope>
    <source>
        <strain evidence="11">98ZLc_SE</strain>
    </source>
</reference>
<comment type="subcellular location">
    <subcellularLocation>
        <location evidence="1">Nucleus</location>
    </subcellularLocation>
</comment>
<keyword evidence="3" id="KW-0677">Repeat</keyword>
<keyword evidence="5" id="KW-0862">Zinc</keyword>
<dbReference type="EMBL" id="JAWJWF010000047">
    <property type="protein sequence ID" value="KAK6621795.1"/>
    <property type="molecule type" value="Genomic_DNA"/>
</dbReference>
<evidence type="ECO:0000256" key="3">
    <source>
        <dbReference type="ARBA" id="ARBA00022737"/>
    </source>
</evidence>
<evidence type="ECO:0000313" key="12">
    <source>
        <dbReference type="Proteomes" id="UP001359485"/>
    </source>
</evidence>